<evidence type="ECO:0000313" key="3">
    <source>
        <dbReference type="EMBL" id="EMY59966.1"/>
    </source>
</evidence>
<feature type="domain" description="Lcl C-terminal" evidence="1">
    <location>
        <begin position="187"/>
        <end position="318"/>
    </location>
</feature>
<dbReference type="InterPro" id="IPR011460">
    <property type="entry name" value="Lcl_C"/>
</dbReference>
<name>N1VX22_9LEPT</name>
<proteinExistence type="predicted"/>
<dbReference type="EMBL" id="AOGW02000018">
    <property type="protein sequence ID" value="EMY59966.1"/>
    <property type="molecule type" value="Genomic_DNA"/>
</dbReference>
<comment type="caution">
    <text evidence="3">The sequence shown here is derived from an EMBL/GenBank/DDBJ whole genome shotgun (WGS) entry which is preliminary data.</text>
</comment>
<dbReference type="RefSeq" id="WP_002975209.1">
    <property type="nucleotide sequence ID" value="NZ_AOGW02000018.1"/>
</dbReference>
<accession>N1VX22</accession>
<dbReference type="STRING" id="1257025.LEP1GSC203_0793"/>
<organism evidence="3 4">
    <name type="scientific">Leptospira terpstrae serovar Hualin str. LT 11-33 = ATCC 700639</name>
    <dbReference type="NCBI Taxonomy" id="1257025"/>
    <lineage>
        <taxon>Bacteria</taxon>
        <taxon>Pseudomonadati</taxon>
        <taxon>Spirochaetota</taxon>
        <taxon>Spirochaetia</taxon>
        <taxon>Leptospirales</taxon>
        <taxon>Leptospiraceae</taxon>
        <taxon>Leptospira</taxon>
    </lineage>
</organism>
<dbReference type="Pfam" id="PF13290">
    <property type="entry name" value="CHB_HEX_C_1"/>
    <property type="match status" value="1"/>
</dbReference>
<dbReference type="PANTHER" id="PTHR35812">
    <property type="entry name" value="LIPOPROTEIN"/>
    <property type="match status" value="1"/>
</dbReference>
<dbReference type="OrthoDB" id="341917at2"/>
<dbReference type="Pfam" id="PF07603">
    <property type="entry name" value="Lcl_C"/>
    <property type="match status" value="2"/>
</dbReference>
<gene>
    <name evidence="3" type="ORF">LEP1GSC203_0793</name>
</gene>
<dbReference type="InterPro" id="IPR059177">
    <property type="entry name" value="GH29D-like_dom"/>
</dbReference>
<sequence>MKHRFGLSYRNRSFFCILFLIFFVNCKNPDLENLCDPNENAYFETILFKVLSGNTSNHCGLYLNQVFAPIFSPTPGHYTVPRFVSITTLTPGATIYVTTDGSLPTNQSTPYLSPTSIWLLAGKSIRAIAIKPGMDDSPIAEGIYSIIPVKTGQTISYAASDDASIGSGLPINYSAPKSDTVYPNDFTTLDNTTGILWKTCSQGLEGATCTINSPSVTTAGIATLTTSCNALNSANSGNGYAGYKTWRLPTMKELLSTNDASKNSLTILDPIALPATVNFAYWASTPYPPNASDAWYLDYSNSNSYATTNSNGYHGRCVASMPPIENPSFSDFGDGTVRDNATGLIWQKCSFGQNNDSTCSSAATPTNWATALTYCSSLTLGSKSWRLPNRNELVSLYDFTKAAGPTINQIVFPNTVSTANGYYWTSTTNAPGTTSAWYVNFTTTFNSIYDVYPKANTLNVRCVSE</sequence>
<reference evidence="3" key="1">
    <citation type="submission" date="2013-03" db="EMBL/GenBank/DDBJ databases">
        <authorList>
            <person name="Harkins D.M."/>
            <person name="Durkin A.S."/>
            <person name="Brinkac L.M."/>
            <person name="Haft D.H."/>
            <person name="Selengut J.D."/>
            <person name="Sanka R."/>
            <person name="DePew J."/>
            <person name="Purushe J."/>
            <person name="Hartskeerl R.A."/>
            <person name="Ahmed A."/>
            <person name="van der Linden H."/>
            <person name="Goris M.G.A."/>
            <person name="Vinetz J.M."/>
            <person name="Sutton G.G."/>
            <person name="Nierman W.C."/>
            <person name="Fouts D.E."/>
        </authorList>
    </citation>
    <scope>NUCLEOTIDE SEQUENCE [LARGE SCALE GENOMIC DNA]</scope>
    <source>
        <strain evidence="3">LT 11-33</strain>
    </source>
</reference>
<feature type="domain" description="Lcl C-terminal" evidence="1">
    <location>
        <begin position="335"/>
        <end position="463"/>
    </location>
</feature>
<dbReference type="PANTHER" id="PTHR35812:SF1">
    <property type="entry name" value="LIPOPROTEIN"/>
    <property type="match status" value="1"/>
</dbReference>
<evidence type="ECO:0000259" key="2">
    <source>
        <dbReference type="Pfam" id="PF13290"/>
    </source>
</evidence>
<evidence type="ECO:0000259" key="1">
    <source>
        <dbReference type="Pfam" id="PF07603"/>
    </source>
</evidence>
<feature type="domain" description="GH29D-like beta-sandwich" evidence="2">
    <location>
        <begin position="73"/>
        <end position="139"/>
    </location>
</feature>
<evidence type="ECO:0000313" key="4">
    <source>
        <dbReference type="Proteomes" id="UP000012371"/>
    </source>
</evidence>
<keyword evidence="4" id="KW-1185">Reference proteome</keyword>
<dbReference type="Proteomes" id="UP000012371">
    <property type="component" value="Unassembled WGS sequence"/>
</dbReference>
<protein>
    <submittedName>
        <fullName evidence="3">PF07603 family protein</fullName>
    </submittedName>
</protein>
<dbReference type="AlphaFoldDB" id="N1VX22"/>